<keyword evidence="2" id="KW-1185">Reference proteome</keyword>
<protein>
    <submittedName>
        <fullName evidence="1">DUF2849 domain-containing protein</fullName>
    </submittedName>
</protein>
<sequence length="115" mass="12400">MTTTATEKGKILTANRLRDGEVVFLTHSGEWSENIDGAVLATEPQAQAALEARGKGDERVNLVTGTYLFDAERRDGHVFASHIKERIRSLGPTVRVDLGKQAEGKGGHFAALQGV</sequence>
<accession>A0ACC5R2I0</accession>
<evidence type="ECO:0000313" key="2">
    <source>
        <dbReference type="Proteomes" id="UP000616151"/>
    </source>
</evidence>
<dbReference type="Proteomes" id="UP000616151">
    <property type="component" value="Unassembled WGS sequence"/>
</dbReference>
<comment type="caution">
    <text evidence="1">The sequence shown here is derived from an EMBL/GenBank/DDBJ whole genome shotgun (WGS) entry which is preliminary data.</text>
</comment>
<proteinExistence type="predicted"/>
<dbReference type="EMBL" id="JAENHL010000006">
    <property type="protein sequence ID" value="MBK1866845.1"/>
    <property type="molecule type" value="Genomic_DNA"/>
</dbReference>
<gene>
    <name evidence="1" type="ORF">JHL16_10810</name>
</gene>
<organism evidence="1 2">
    <name type="scientific">Taklimakanibacter albus</name>
    <dbReference type="NCBI Taxonomy" id="2800327"/>
    <lineage>
        <taxon>Bacteria</taxon>
        <taxon>Pseudomonadati</taxon>
        <taxon>Pseudomonadota</taxon>
        <taxon>Alphaproteobacteria</taxon>
        <taxon>Hyphomicrobiales</taxon>
        <taxon>Aestuariivirgaceae</taxon>
        <taxon>Taklimakanibacter</taxon>
    </lineage>
</organism>
<evidence type="ECO:0000313" key="1">
    <source>
        <dbReference type="EMBL" id="MBK1866845.1"/>
    </source>
</evidence>
<name>A0ACC5R2I0_9HYPH</name>
<reference evidence="1" key="1">
    <citation type="submission" date="2021-01" db="EMBL/GenBank/DDBJ databases">
        <authorList>
            <person name="Sun Q."/>
        </authorList>
    </citation>
    <scope>NUCLEOTIDE SEQUENCE</scope>
    <source>
        <strain evidence="1">YIM B02566</strain>
    </source>
</reference>